<dbReference type="PANTHER" id="PTHR35176">
    <property type="entry name" value="HEME OXYGENASE HI_0854-RELATED"/>
    <property type="match status" value="1"/>
</dbReference>
<organism evidence="3">
    <name type="scientific">uncultured Thermomicrobiales bacterium</name>
    <dbReference type="NCBI Taxonomy" id="1645740"/>
    <lineage>
        <taxon>Bacteria</taxon>
        <taxon>Pseudomonadati</taxon>
        <taxon>Thermomicrobiota</taxon>
        <taxon>Thermomicrobia</taxon>
        <taxon>Thermomicrobiales</taxon>
        <taxon>environmental samples</taxon>
    </lineage>
</organism>
<dbReference type="InterPro" id="IPR052019">
    <property type="entry name" value="F420H2_bilvrd_red/Heme_oxyg"/>
</dbReference>
<evidence type="ECO:0000256" key="1">
    <source>
        <dbReference type="ARBA" id="ARBA00023002"/>
    </source>
</evidence>
<dbReference type="Pfam" id="PF01243">
    <property type="entry name" value="PNPOx_N"/>
    <property type="match status" value="1"/>
</dbReference>
<evidence type="ECO:0000259" key="2">
    <source>
        <dbReference type="Pfam" id="PF01243"/>
    </source>
</evidence>
<sequence>MPRSLTEPERQAFLAEPRLGVLSVAADDGRPPTIVPVWHHYEPGGDLSFYSHARGRKTGLIERAGAVSFVVKDDAPPYKYVAVEGSLVRTDRPPSADQLAAIARRYLPEDQVQGYVAAELENDLVVYAIRPDRWLSADFGDEDA</sequence>
<dbReference type="InterPro" id="IPR011576">
    <property type="entry name" value="Pyridox_Oxase_N"/>
</dbReference>
<feature type="domain" description="Pyridoxamine 5'-phosphate oxidase N-terminal" evidence="2">
    <location>
        <begin position="7"/>
        <end position="134"/>
    </location>
</feature>
<dbReference type="GO" id="GO:0005829">
    <property type="term" value="C:cytosol"/>
    <property type="evidence" value="ECO:0007669"/>
    <property type="project" value="TreeGrafter"/>
</dbReference>
<dbReference type="Gene3D" id="2.30.110.10">
    <property type="entry name" value="Electron Transport, Fmn-binding Protein, Chain A"/>
    <property type="match status" value="1"/>
</dbReference>
<dbReference type="EMBL" id="CADCWE010000011">
    <property type="protein sequence ID" value="CAA9520692.1"/>
    <property type="molecule type" value="Genomic_DNA"/>
</dbReference>
<accession>A0A6J4TEJ3</accession>
<keyword evidence="1" id="KW-0560">Oxidoreductase</keyword>
<dbReference type="GO" id="GO:0070967">
    <property type="term" value="F:coenzyme F420 binding"/>
    <property type="evidence" value="ECO:0007669"/>
    <property type="project" value="TreeGrafter"/>
</dbReference>
<dbReference type="PANTHER" id="PTHR35176:SF6">
    <property type="entry name" value="HEME OXYGENASE HI_0854-RELATED"/>
    <property type="match status" value="1"/>
</dbReference>
<protein>
    <recommendedName>
        <fullName evidence="2">Pyridoxamine 5'-phosphate oxidase N-terminal domain-containing protein</fullName>
    </recommendedName>
</protein>
<dbReference type="AlphaFoldDB" id="A0A6J4TEJ3"/>
<dbReference type="SUPFAM" id="SSF50475">
    <property type="entry name" value="FMN-binding split barrel"/>
    <property type="match status" value="1"/>
</dbReference>
<proteinExistence type="predicted"/>
<evidence type="ECO:0000313" key="3">
    <source>
        <dbReference type="EMBL" id="CAA9520692.1"/>
    </source>
</evidence>
<dbReference type="InterPro" id="IPR012349">
    <property type="entry name" value="Split_barrel_FMN-bd"/>
</dbReference>
<name>A0A6J4TEJ3_9BACT</name>
<reference evidence="3" key="1">
    <citation type="submission" date="2020-02" db="EMBL/GenBank/DDBJ databases">
        <authorList>
            <person name="Meier V. D."/>
        </authorList>
    </citation>
    <scope>NUCLEOTIDE SEQUENCE</scope>
    <source>
        <strain evidence="3">AVDCRST_MAG73</strain>
    </source>
</reference>
<dbReference type="GO" id="GO:0016627">
    <property type="term" value="F:oxidoreductase activity, acting on the CH-CH group of donors"/>
    <property type="evidence" value="ECO:0007669"/>
    <property type="project" value="TreeGrafter"/>
</dbReference>
<gene>
    <name evidence="3" type="ORF">AVDCRST_MAG73-156</name>
</gene>